<proteinExistence type="inferred from homology"/>
<keyword evidence="3" id="KW-0378">Hydrolase</keyword>
<dbReference type="GO" id="GO:0006508">
    <property type="term" value="P:proteolysis"/>
    <property type="evidence" value="ECO:0007669"/>
    <property type="project" value="UniProtKB-KW"/>
</dbReference>
<evidence type="ECO:0000256" key="4">
    <source>
        <dbReference type="ARBA" id="ARBA00022807"/>
    </source>
</evidence>
<dbReference type="Gene3D" id="3.40.395.10">
    <property type="entry name" value="Adenoviral Proteinase, Chain A"/>
    <property type="match status" value="1"/>
</dbReference>
<evidence type="ECO:0000256" key="2">
    <source>
        <dbReference type="ARBA" id="ARBA00022670"/>
    </source>
</evidence>
<name>A0A1W0WT65_HYPEX</name>
<gene>
    <name evidence="6" type="ORF">BV898_07582</name>
</gene>
<keyword evidence="4" id="KW-0788">Thiol protease</keyword>
<dbReference type="InterPro" id="IPR003653">
    <property type="entry name" value="Peptidase_C48_C"/>
</dbReference>
<comment type="similarity">
    <text evidence="1">Belongs to the peptidase C48 family.</text>
</comment>
<dbReference type="GO" id="GO:0000338">
    <property type="term" value="P:protein deneddylation"/>
    <property type="evidence" value="ECO:0007669"/>
    <property type="project" value="TreeGrafter"/>
</dbReference>
<evidence type="ECO:0000313" key="7">
    <source>
        <dbReference type="Proteomes" id="UP000192578"/>
    </source>
</evidence>
<comment type="caution">
    <text evidence="6">The sequence shown here is derived from an EMBL/GenBank/DDBJ whole genome shotgun (WGS) entry which is preliminary data.</text>
</comment>
<accession>A0A1W0WT65</accession>
<dbReference type="AlphaFoldDB" id="A0A1W0WT65"/>
<keyword evidence="7" id="KW-1185">Reference proteome</keyword>
<dbReference type="InterPro" id="IPR044613">
    <property type="entry name" value="Nep1/2-like"/>
</dbReference>
<reference evidence="7" key="1">
    <citation type="submission" date="2017-01" db="EMBL/GenBank/DDBJ databases">
        <title>Comparative genomics of anhydrobiosis in the tardigrade Hypsibius dujardini.</title>
        <authorList>
            <person name="Yoshida Y."/>
            <person name="Koutsovoulos G."/>
            <person name="Laetsch D."/>
            <person name="Stevens L."/>
            <person name="Kumar S."/>
            <person name="Horikawa D."/>
            <person name="Ishino K."/>
            <person name="Komine S."/>
            <person name="Tomita M."/>
            <person name="Blaxter M."/>
            <person name="Arakawa K."/>
        </authorList>
    </citation>
    <scope>NUCLEOTIDE SEQUENCE [LARGE SCALE GENOMIC DNA]</scope>
    <source>
        <strain evidence="7">Z151</strain>
    </source>
</reference>
<evidence type="ECO:0000259" key="5">
    <source>
        <dbReference type="PROSITE" id="PS50600"/>
    </source>
</evidence>
<protein>
    <submittedName>
        <fullName evidence="6">Sentrin-specific protease 8</fullName>
    </submittedName>
</protein>
<dbReference type="OrthoDB" id="5065855at2759"/>
<dbReference type="Pfam" id="PF02902">
    <property type="entry name" value="Peptidase_C48"/>
    <property type="match status" value="1"/>
</dbReference>
<dbReference type="GO" id="GO:0019784">
    <property type="term" value="F:deNEDDylase activity"/>
    <property type="evidence" value="ECO:0007669"/>
    <property type="project" value="InterPro"/>
</dbReference>
<dbReference type="InterPro" id="IPR038765">
    <property type="entry name" value="Papain-like_cys_pep_sf"/>
</dbReference>
<dbReference type="PROSITE" id="PS50600">
    <property type="entry name" value="ULP_PROTEASE"/>
    <property type="match status" value="1"/>
</dbReference>
<dbReference type="EMBL" id="MTYJ01000050">
    <property type="protein sequence ID" value="OQV18377.1"/>
    <property type="molecule type" value="Genomic_DNA"/>
</dbReference>
<evidence type="ECO:0000313" key="6">
    <source>
        <dbReference type="EMBL" id="OQV18377.1"/>
    </source>
</evidence>
<evidence type="ECO:0000256" key="1">
    <source>
        <dbReference type="ARBA" id="ARBA00005234"/>
    </source>
</evidence>
<dbReference type="PANTHER" id="PTHR46468">
    <property type="entry name" value="SENTRIN-SPECIFIC PROTEASE 8"/>
    <property type="match status" value="1"/>
</dbReference>
<keyword evidence="2 6" id="KW-0645">Protease</keyword>
<sequence>MSAITKSPFYENEVVLSFFDTLIYGRDLELLNGNHWLNDQIIGFYNEYLEKFAYADQRTDIALVHPDVVFACLSVDATSAAEITKDLKLSEKKYVFMPVNNNGNVQEAGGTHWSLLVYHRPENSFFHFDSWSENNLPNARDLAGVMGAALGVSDKPAFAQRRDVPQQHNGFDCGMYVMCFSELLCGQYLEDRAVDLSDVTAEFVARKRRKVYDLIIHLREIM</sequence>
<dbReference type="SUPFAM" id="SSF54001">
    <property type="entry name" value="Cysteine proteinases"/>
    <property type="match status" value="1"/>
</dbReference>
<dbReference type="Proteomes" id="UP000192578">
    <property type="component" value="Unassembled WGS sequence"/>
</dbReference>
<evidence type="ECO:0000256" key="3">
    <source>
        <dbReference type="ARBA" id="ARBA00022801"/>
    </source>
</evidence>
<organism evidence="6 7">
    <name type="scientific">Hypsibius exemplaris</name>
    <name type="common">Freshwater tardigrade</name>
    <dbReference type="NCBI Taxonomy" id="2072580"/>
    <lineage>
        <taxon>Eukaryota</taxon>
        <taxon>Metazoa</taxon>
        <taxon>Ecdysozoa</taxon>
        <taxon>Tardigrada</taxon>
        <taxon>Eutardigrada</taxon>
        <taxon>Parachela</taxon>
        <taxon>Hypsibioidea</taxon>
        <taxon>Hypsibiidae</taxon>
        <taxon>Hypsibius</taxon>
    </lineage>
</organism>
<feature type="domain" description="Ubiquitin-like protease family profile" evidence="5">
    <location>
        <begin position="21"/>
        <end position="184"/>
    </location>
</feature>
<dbReference type="GO" id="GO:0008234">
    <property type="term" value="F:cysteine-type peptidase activity"/>
    <property type="evidence" value="ECO:0007669"/>
    <property type="project" value="UniProtKB-KW"/>
</dbReference>
<dbReference type="PANTHER" id="PTHR46468:SF1">
    <property type="entry name" value="SENTRIN-SPECIFIC PROTEASE 8"/>
    <property type="match status" value="1"/>
</dbReference>